<comment type="caution">
    <text evidence="13">The sequence shown here is derived from an EMBL/GenBank/DDBJ whole genome shotgun (WGS) entry which is preliminary data.</text>
</comment>
<comment type="cofactor">
    <cofactor evidence="1 11">
        <name>Mg(2+)</name>
        <dbReference type="ChEBI" id="CHEBI:18420"/>
    </cofactor>
</comment>
<dbReference type="EC" id="2.10.1.1" evidence="11"/>
<dbReference type="PANTHER" id="PTHR10192">
    <property type="entry name" value="MOLYBDOPTERIN BIOSYNTHESIS PROTEIN"/>
    <property type="match status" value="1"/>
</dbReference>
<evidence type="ECO:0000313" key="13">
    <source>
        <dbReference type="EMBL" id="KTT26743.1"/>
    </source>
</evidence>
<dbReference type="CDD" id="cd00887">
    <property type="entry name" value="MoeA"/>
    <property type="match status" value="1"/>
</dbReference>
<keyword evidence="5 11" id="KW-0500">Molybdenum</keyword>
<dbReference type="GO" id="GO:0006777">
    <property type="term" value="P:Mo-molybdopterin cofactor biosynthetic process"/>
    <property type="evidence" value="ECO:0007669"/>
    <property type="project" value="UniProtKB-UniRule"/>
</dbReference>
<dbReference type="InterPro" id="IPR005110">
    <property type="entry name" value="MoeA_linker/N"/>
</dbReference>
<dbReference type="SUPFAM" id="SSF63867">
    <property type="entry name" value="MoeA C-terminal domain-like"/>
    <property type="match status" value="1"/>
</dbReference>
<sequence length="429" mass="45080">MPDANANPAGRRPLMPLDEALARLLAQAQPLAAIEDCNTFDADGRVLAKDLIAALTVPPTDNSAMDGYAVRTADCAAPGAELRVAQRIPAGSTGEPLAAGTAARIFTGAPIPQGADAVVMQEDTEALAEDGSLGRVRVQAVPQAGQWIRRAGEDVQRGSVVLTAGQRLTPQALGLAASIGFATLPVRRRPRVAMLSTGDELVMPGTIAPEAMPPGAIYNSNRFFLRALLLRMGCEVQDLGLVPDRLEATIDGLRAAASQNDLIITTGGVSVGEEDHVKAAVQSLGTLEHWALAIKPGKPFACGTIARPAIEEGGRDLCHVCGLPGNPVSSFMTFLLLVRPFLMALLGARHTVPAAVQMMAGFDWPRPDRRREFLRARIGADGRLELFANQSSGVLTSTVWGDGVIDNPGGQAIAAGDTVRFIPFSAWLA</sequence>
<dbReference type="UniPathway" id="UPA00344"/>
<dbReference type="AlphaFoldDB" id="A0A147H9Y9"/>
<dbReference type="Gene3D" id="3.40.980.10">
    <property type="entry name" value="MoaB/Mog-like domain"/>
    <property type="match status" value="1"/>
</dbReference>
<evidence type="ECO:0000256" key="11">
    <source>
        <dbReference type="RuleBase" id="RU365090"/>
    </source>
</evidence>
<dbReference type="PANTHER" id="PTHR10192:SF5">
    <property type="entry name" value="GEPHYRIN"/>
    <property type="match status" value="1"/>
</dbReference>
<dbReference type="SUPFAM" id="SSF63882">
    <property type="entry name" value="MoeA N-terminal region -like"/>
    <property type="match status" value="1"/>
</dbReference>
<dbReference type="Pfam" id="PF03453">
    <property type="entry name" value="MoeA_N"/>
    <property type="match status" value="1"/>
</dbReference>
<comment type="function">
    <text evidence="2 11">Catalyzes the insertion of molybdate into adenylated molybdopterin with the concomitant release of AMP.</text>
</comment>
<evidence type="ECO:0000256" key="1">
    <source>
        <dbReference type="ARBA" id="ARBA00001946"/>
    </source>
</evidence>
<dbReference type="Pfam" id="PF00994">
    <property type="entry name" value="MoCF_biosynth"/>
    <property type="match status" value="1"/>
</dbReference>
<keyword evidence="14" id="KW-1185">Reference proteome</keyword>
<dbReference type="SMART" id="SM00852">
    <property type="entry name" value="MoCF_biosynth"/>
    <property type="match status" value="1"/>
</dbReference>
<evidence type="ECO:0000256" key="5">
    <source>
        <dbReference type="ARBA" id="ARBA00022505"/>
    </source>
</evidence>
<dbReference type="EMBL" id="LDSL01000026">
    <property type="protein sequence ID" value="KTT26743.1"/>
    <property type="molecule type" value="Genomic_DNA"/>
</dbReference>
<dbReference type="GO" id="GO:0046872">
    <property type="term" value="F:metal ion binding"/>
    <property type="evidence" value="ECO:0007669"/>
    <property type="project" value="UniProtKB-UniRule"/>
</dbReference>
<dbReference type="FunFam" id="3.40.980.10:FF:000004">
    <property type="entry name" value="Molybdopterin molybdenumtransferase"/>
    <property type="match status" value="1"/>
</dbReference>
<dbReference type="Pfam" id="PF03454">
    <property type="entry name" value="MoeA_C"/>
    <property type="match status" value="1"/>
</dbReference>
<comment type="similarity">
    <text evidence="4 11">Belongs to the MoeA family.</text>
</comment>
<comment type="catalytic activity">
    <reaction evidence="10">
        <text>adenylyl-molybdopterin + molybdate = Mo-molybdopterin + AMP + H(+)</text>
        <dbReference type="Rhea" id="RHEA:35047"/>
        <dbReference type="ChEBI" id="CHEBI:15378"/>
        <dbReference type="ChEBI" id="CHEBI:36264"/>
        <dbReference type="ChEBI" id="CHEBI:62727"/>
        <dbReference type="ChEBI" id="CHEBI:71302"/>
        <dbReference type="ChEBI" id="CHEBI:456215"/>
        <dbReference type="EC" id="2.10.1.1"/>
    </reaction>
</comment>
<accession>A0A147H9Y9</accession>
<evidence type="ECO:0000256" key="3">
    <source>
        <dbReference type="ARBA" id="ARBA00005046"/>
    </source>
</evidence>
<evidence type="ECO:0000256" key="6">
    <source>
        <dbReference type="ARBA" id="ARBA00022679"/>
    </source>
</evidence>
<evidence type="ECO:0000256" key="8">
    <source>
        <dbReference type="ARBA" id="ARBA00022842"/>
    </source>
</evidence>
<evidence type="ECO:0000259" key="12">
    <source>
        <dbReference type="SMART" id="SM00852"/>
    </source>
</evidence>
<dbReference type="Gene3D" id="2.170.190.11">
    <property type="entry name" value="Molybdopterin biosynthesis moea protein, domain 3"/>
    <property type="match status" value="1"/>
</dbReference>
<comment type="pathway">
    <text evidence="3 11">Cofactor biosynthesis; molybdopterin biosynthesis.</text>
</comment>
<dbReference type="RefSeq" id="WP_058640591.1">
    <property type="nucleotide sequence ID" value="NZ_LDSL01000026.1"/>
</dbReference>
<proteinExistence type="inferred from homology"/>
<evidence type="ECO:0000256" key="10">
    <source>
        <dbReference type="ARBA" id="ARBA00047317"/>
    </source>
</evidence>
<evidence type="ECO:0000313" key="14">
    <source>
        <dbReference type="Proteomes" id="UP000072741"/>
    </source>
</evidence>
<evidence type="ECO:0000256" key="4">
    <source>
        <dbReference type="ARBA" id="ARBA00010763"/>
    </source>
</evidence>
<name>A0A147H9Y9_9BURK</name>
<dbReference type="InterPro" id="IPR036135">
    <property type="entry name" value="MoeA_linker/N_sf"/>
</dbReference>
<dbReference type="GO" id="GO:0061599">
    <property type="term" value="F:molybdopterin molybdotransferase activity"/>
    <property type="evidence" value="ECO:0007669"/>
    <property type="project" value="UniProtKB-UniRule"/>
</dbReference>
<evidence type="ECO:0000256" key="9">
    <source>
        <dbReference type="ARBA" id="ARBA00023150"/>
    </source>
</evidence>
<dbReference type="InterPro" id="IPR005111">
    <property type="entry name" value="MoeA_C_domain_IV"/>
</dbReference>
<evidence type="ECO:0000256" key="7">
    <source>
        <dbReference type="ARBA" id="ARBA00022723"/>
    </source>
</evidence>
<keyword evidence="7 11" id="KW-0479">Metal-binding</keyword>
<dbReference type="PATRIC" id="fig|433924.3.peg.2443"/>
<dbReference type="InterPro" id="IPR038987">
    <property type="entry name" value="MoeA-like"/>
</dbReference>
<keyword evidence="9 11" id="KW-0501">Molybdenum cofactor biosynthesis</keyword>
<reference evidence="13 14" key="1">
    <citation type="journal article" date="2016" name="Front. Microbiol.">
        <title>Genomic Resource of Rice Seed Associated Bacteria.</title>
        <authorList>
            <person name="Midha S."/>
            <person name="Bansal K."/>
            <person name="Sharma S."/>
            <person name="Kumar N."/>
            <person name="Patil P.P."/>
            <person name="Chaudhry V."/>
            <person name="Patil P.B."/>
        </authorList>
    </citation>
    <scope>NUCLEOTIDE SEQUENCE [LARGE SCALE GENOMIC DNA]</scope>
    <source>
        <strain evidence="13 14">NS331</strain>
    </source>
</reference>
<gene>
    <name evidence="13" type="ORF">NS331_03305</name>
</gene>
<dbReference type="NCBIfam" id="TIGR00177">
    <property type="entry name" value="molyb_syn"/>
    <property type="match status" value="1"/>
</dbReference>
<organism evidence="13 14">
    <name type="scientific">Pseudacidovorax intermedius</name>
    <dbReference type="NCBI Taxonomy" id="433924"/>
    <lineage>
        <taxon>Bacteria</taxon>
        <taxon>Pseudomonadati</taxon>
        <taxon>Pseudomonadota</taxon>
        <taxon>Betaproteobacteria</taxon>
        <taxon>Burkholderiales</taxon>
        <taxon>Comamonadaceae</taxon>
        <taxon>Pseudacidovorax</taxon>
    </lineage>
</organism>
<dbReference type="Gene3D" id="2.40.340.10">
    <property type="entry name" value="MoeA, C-terminal, domain IV"/>
    <property type="match status" value="1"/>
</dbReference>
<dbReference type="NCBIfam" id="NF045515">
    <property type="entry name" value="Glp_gephyrin"/>
    <property type="match status" value="1"/>
</dbReference>
<dbReference type="SUPFAM" id="SSF53218">
    <property type="entry name" value="Molybdenum cofactor biosynthesis proteins"/>
    <property type="match status" value="1"/>
</dbReference>
<dbReference type="GO" id="GO:0005829">
    <property type="term" value="C:cytosol"/>
    <property type="evidence" value="ECO:0007669"/>
    <property type="project" value="TreeGrafter"/>
</dbReference>
<dbReference type="FunFam" id="2.170.190.11:FF:000001">
    <property type="entry name" value="Molybdopterin molybdenumtransferase"/>
    <property type="match status" value="1"/>
</dbReference>
<keyword evidence="8 11" id="KW-0460">Magnesium</keyword>
<keyword evidence="6 11" id="KW-0808">Transferase</keyword>
<dbReference type="InterPro" id="IPR036688">
    <property type="entry name" value="MoeA_C_domain_IV_sf"/>
</dbReference>
<evidence type="ECO:0000256" key="2">
    <source>
        <dbReference type="ARBA" id="ARBA00002901"/>
    </source>
</evidence>
<dbReference type="InterPro" id="IPR001453">
    <property type="entry name" value="MoaB/Mog_dom"/>
</dbReference>
<dbReference type="InterPro" id="IPR036425">
    <property type="entry name" value="MoaB/Mog-like_dom_sf"/>
</dbReference>
<feature type="domain" description="MoaB/Mog" evidence="12">
    <location>
        <begin position="193"/>
        <end position="344"/>
    </location>
</feature>
<dbReference type="Proteomes" id="UP000072741">
    <property type="component" value="Unassembled WGS sequence"/>
</dbReference>
<protein>
    <recommendedName>
        <fullName evidence="11">Molybdopterin molybdenumtransferase</fullName>
        <ecNumber evidence="11">2.10.1.1</ecNumber>
    </recommendedName>
</protein>
<dbReference type="Gene3D" id="3.90.105.10">
    <property type="entry name" value="Molybdopterin biosynthesis moea protein, domain 2"/>
    <property type="match status" value="1"/>
</dbReference>